<keyword evidence="1" id="KW-1133">Transmembrane helix</keyword>
<dbReference type="Proteomes" id="UP000443153">
    <property type="component" value="Unassembled WGS sequence"/>
</dbReference>
<evidence type="ECO:0008006" key="4">
    <source>
        <dbReference type="Google" id="ProtNLM"/>
    </source>
</evidence>
<accession>A0A6I2MLH1</accession>
<comment type="caution">
    <text evidence="2">The sequence shown here is derived from an EMBL/GenBank/DDBJ whole genome shotgun (WGS) entry which is preliminary data.</text>
</comment>
<keyword evidence="1" id="KW-0472">Membrane</keyword>
<evidence type="ECO:0000313" key="2">
    <source>
        <dbReference type="EMBL" id="MRX64661.1"/>
    </source>
</evidence>
<gene>
    <name evidence="2" type="ORF">GJ691_10810</name>
</gene>
<organism evidence="2 3">
    <name type="scientific">Maribacter luteus</name>
    <dbReference type="NCBI Taxonomy" id="2594478"/>
    <lineage>
        <taxon>Bacteria</taxon>
        <taxon>Pseudomonadati</taxon>
        <taxon>Bacteroidota</taxon>
        <taxon>Flavobacteriia</taxon>
        <taxon>Flavobacteriales</taxon>
        <taxon>Flavobacteriaceae</taxon>
        <taxon>Maribacter</taxon>
    </lineage>
</organism>
<keyword evidence="3" id="KW-1185">Reference proteome</keyword>
<evidence type="ECO:0000256" key="1">
    <source>
        <dbReference type="SAM" id="Phobius"/>
    </source>
</evidence>
<dbReference type="EMBL" id="WKJH01000008">
    <property type="protein sequence ID" value="MRX64661.1"/>
    <property type="molecule type" value="Genomic_DNA"/>
</dbReference>
<name>A0A6I2MLH1_9FLAO</name>
<proteinExistence type="predicted"/>
<feature type="transmembrane region" description="Helical" evidence="1">
    <location>
        <begin position="6"/>
        <end position="25"/>
    </location>
</feature>
<dbReference type="OrthoDB" id="1166396at2"/>
<keyword evidence="1" id="KW-0812">Transmembrane</keyword>
<reference evidence="2 3" key="1">
    <citation type="submission" date="2019-11" db="EMBL/GenBank/DDBJ databases">
        <title>Maribacter lutea sp. nov., a marine bacterium isolated from intertidal sand.</title>
        <authorList>
            <person name="Liu A."/>
        </authorList>
    </citation>
    <scope>NUCLEOTIDE SEQUENCE [LARGE SCALE GENOMIC DNA]</scope>
    <source>
        <strain evidence="2 3">RZ05</strain>
    </source>
</reference>
<evidence type="ECO:0000313" key="3">
    <source>
        <dbReference type="Proteomes" id="UP000443153"/>
    </source>
</evidence>
<sequence>MTIWTILFIIIGVYVYLTYTKIEFLNLRTGCKKISAEVVEYRKEKGPMRNDYTELDYPYVKIDLENKEYTIRRLKYANSMNKPFAIGQKVDVFWYGSDLLYWNAYDNGINKYLPNKWNLLN</sequence>
<dbReference type="RefSeq" id="WP_154366755.1">
    <property type="nucleotide sequence ID" value="NZ_WKJH01000008.1"/>
</dbReference>
<dbReference type="AlphaFoldDB" id="A0A6I2MLH1"/>
<protein>
    <recommendedName>
        <fullName evidence="4">DUF3592 domain-containing protein</fullName>
    </recommendedName>
</protein>